<evidence type="ECO:0000313" key="3">
    <source>
        <dbReference type="Proteomes" id="UP000670092"/>
    </source>
</evidence>
<dbReference type="AlphaFoldDB" id="A0A8H8D5K2"/>
<dbReference type="VEuPathDB" id="FungiDB:I7I52_00367"/>
<accession>A0A8H8D5K2</accession>
<dbReference type="EMBL" id="JAEVHI010000001">
    <property type="protein sequence ID" value="KAG5302660.1"/>
    <property type="molecule type" value="Genomic_DNA"/>
</dbReference>
<organism evidence="2 3">
    <name type="scientific">Ajellomyces capsulatus</name>
    <name type="common">Darling's disease fungus</name>
    <name type="synonym">Histoplasma capsulatum</name>
    <dbReference type="NCBI Taxonomy" id="5037"/>
    <lineage>
        <taxon>Eukaryota</taxon>
        <taxon>Fungi</taxon>
        <taxon>Dikarya</taxon>
        <taxon>Ascomycota</taxon>
        <taxon>Pezizomycotina</taxon>
        <taxon>Eurotiomycetes</taxon>
        <taxon>Eurotiomycetidae</taxon>
        <taxon>Onygenales</taxon>
        <taxon>Ajellomycetaceae</taxon>
        <taxon>Histoplasma</taxon>
    </lineage>
</organism>
<feature type="region of interest" description="Disordered" evidence="1">
    <location>
        <begin position="1"/>
        <end position="24"/>
    </location>
</feature>
<evidence type="ECO:0000256" key="1">
    <source>
        <dbReference type="SAM" id="MobiDB-lite"/>
    </source>
</evidence>
<dbReference type="Proteomes" id="UP000670092">
    <property type="component" value="Unassembled WGS sequence"/>
</dbReference>
<sequence>MMVPTKKPLPPFRPQPPTTLAAVIPPTTPWNPTIVDRLLQVPRQLVAKDPKIVLLASTSACSVSLERTRAIYRIRLSPKPPRSVKEITLPIP</sequence>
<feature type="compositionally biased region" description="Pro residues" evidence="1">
    <location>
        <begin position="7"/>
        <end position="17"/>
    </location>
</feature>
<protein>
    <submittedName>
        <fullName evidence="2">Uncharacterized protein</fullName>
    </submittedName>
</protein>
<evidence type="ECO:0000313" key="2">
    <source>
        <dbReference type="EMBL" id="KAG5302660.1"/>
    </source>
</evidence>
<comment type="caution">
    <text evidence="2">The sequence shown here is derived from an EMBL/GenBank/DDBJ whole genome shotgun (WGS) entry which is preliminary data.</text>
</comment>
<reference evidence="2 3" key="1">
    <citation type="submission" date="2021-01" db="EMBL/GenBank/DDBJ databases">
        <title>Chromosome-level genome assembly of a human fungal pathogen reveals clustering of transcriptionally co-regulated genes.</title>
        <authorList>
            <person name="Voorhies M."/>
            <person name="Cohen S."/>
            <person name="Shea T.P."/>
            <person name="Petrus S."/>
            <person name="Munoz J.F."/>
            <person name="Poplawski S."/>
            <person name="Goldman W.E."/>
            <person name="Michael T."/>
            <person name="Cuomo C.A."/>
            <person name="Sil A."/>
            <person name="Beyhan S."/>
        </authorList>
    </citation>
    <scope>NUCLEOTIDE SEQUENCE [LARGE SCALE GENOMIC DNA]</scope>
    <source>
        <strain evidence="2 3">G184AR</strain>
    </source>
</reference>
<name>A0A8H8D5K2_AJECA</name>
<gene>
    <name evidence="2" type="ORF">I7I52_00367</name>
</gene>
<proteinExistence type="predicted"/>